<dbReference type="InterPro" id="IPR049452">
    <property type="entry name" value="Anoctamin_TM"/>
</dbReference>
<evidence type="ECO:0000256" key="6">
    <source>
        <dbReference type="RuleBase" id="RU280814"/>
    </source>
</evidence>
<feature type="domain" description="Anoctamin transmembrane" evidence="7">
    <location>
        <begin position="605"/>
        <end position="903"/>
    </location>
</feature>
<feature type="transmembrane region" description="Helical" evidence="6">
    <location>
        <begin position="779"/>
        <end position="805"/>
    </location>
</feature>
<evidence type="ECO:0000259" key="7">
    <source>
        <dbReference type="Pfam" id="PF04547"/>
    </source>
</evidence>
<sequence length="1015" mass="118396">MSPRQDTVVTLLYHQDKTLVLPCYVTKTRHWCYLGLSPRQDIDVTLICHQEKTLVLPCYATKTRHWCYLAMSSRKDIVVTLLCHQEKTLVLPCYVTKKRHWCYLAMSPRQDTVVTLLYHQDKTLVLPCYVTKTRHWCYLGLSPRQDIDVTLICHQEKTLVLPCYATKTRHWCYLAMSSRKDIVVTLLCHQEKTLVLPCYVTKKRHCCYLAMSPRKDTVVSLLCHQDKALVLPCYVTKTRHCCYLAMSPRQPIGVTLLCYQDNTLVLPWSITKTRHCCYHAMPPRQDISVTMLCHQDKTLVSYIKNRHVVILCIEKHMNYNGNLSISFMDLDQNVVKKHLDQKLQSLPYLLMKNVYNDAFILHEESAKSKENEDIQSDLTNQEKADLEADNPNTMDRLFDPRKELDIAWTKFWKFQPLWKIRNYFGEKIALYFAWCGTLIVSLWIPTLFGFAIFLYGLVSRYCYYLQQMWMNVTGNYISASVYHINKLLQTFECKQNLQFLFCYIFEKIIKIRMNSLLNVIKKSFDNEATPYFALVICLWGTVFLEYWKRTNATLAYEWDVNDFESNEPDRPQFYGLKFKQDPVTREENWFYPFKRVPGLNAVECLILTSILSSLLNAVSILALGKNHRTQSQYDDALIIKLFAFQFANSYSSCIYIAFFRGRFDSVWGVFGLGTEYTDDCSGSCMSQLSVQVFILMLVKPFPKLFKDIILPLLRRLWRRRPNWCCRCSCSCCCQCCNNKVDEENKDHTSNKKTHLSYINKERMKPSLGDFTLSEYTEKIIQYGFLMLFAASFPLAPLLALLLIAFDIRVDAKRMLWWYRRPVAEIRADIGKWYGILEFVNLCGVISNGFLIAFTSTWGTSFNSTAVQLWIVLGFEHIVFALKFVLAYLVPDVPSEITLAIRREKFQVARILENSKGTEIVDYTELIPKHKKSKRVLKNSELEKNSEIVYRRVRSANYDTFEDVSHQPDTIYEEPEEATYKDKKPLLSDDLTPADFVGARKFAKNSTAVKDSTDNV</sequence>
<evidence type="ECO:0000256" key="1">
    <source>
        <dbReference type="ARBA" id="ARBA00004141"/>
    </source>
</evidence>
<feature type="transmembrane region" description="Helical" evidence="6">
    <location>
        <begin position="528"/>
        <end position="547"/>
    </location>
</feature>
<keyword evidence="4 6" id="KW-1133">Transmembrane helix</keyword>
<feature type="domain" description="Anoctamin transmembrane" evidence="7">
    <location>
        <begin position="420"/>
        <end position="604"/>
    </location>
</feature>
<reference evidence="8 9" key="1">
    <citation type="submission" date="2022-12" db="EMBL/GenBank/DDBJ databases">
        <title>Chromosome-level genome of Tegillarca granosa.</title>
        <authorList>
            <person name="Kim J."/>
        </authorList>
    </citation>
    <scope>NUCLEOTIDE SEQUENCE [LARGE SCALE GENOMIC DNA]</scope>
    <source>
        <strain evidence="8">Teg-2019</strain>
        <tissue evidence="8">Adductor muscle</tissue>
    </source>
</reference>
<keyword evidence="3 6" id="KW-0812">Transmembrane</keyword>
<dbReference type="EMBL" id="JARBDR010000923">
    <property type="protein sequence ID" value="KAJ8298156.1"/>
    <property type="molecule type" value="Genomic_DNA"/>
</dbReference>
<gene>
    <name evidence="8" type="ORF">KUTeg_024687</name>
</gene>
<feature type="transmembrane region" description="Helical" evidence="6">
    <location>
        <begin position="431"/>
        <end position="458"/>
    </location>
</feature>
<comment type="caution">
    <text evidence="8">The sequence shown here is derived from an EMBL/GenBank/DDBJ whole genome shotgun (WGS) entry which is preliminary data.</text>
</comment>
<evidence type="ECO:0000256" key="4">
    <source>
        <dbReference type="ARBA" id="ARBA00022989"/>
    </source>
</evidence>
<feature type="transmembrane region" description="Helical" evidence="6">
    <location>
        <begin position="866"/>
        <end position="889"/>
    </location>
</feature>
<accession>A0ABQ9E142</accession>
<feature type="transmembrane region" description="Helical" evidence="6">
    <location>
        <begin position="835"/>
        <end position="854"/>
    </location>
</feature>
<feature type="transmembrane region" description="Helical" evidence="6">
    <location>
        <begin position="599"/>
        <end position="624"/>
    </location>
</feature>
<keyword evidence="5 6" id="KW-0472">Membrane</keyword>
<comment type="similarity">
    <text evidence="2 6">Belongs to the anoctamin family.</text>
</comment>
<dbReference type="Pfam" id="PF04547">
    <property type="entry name" value="Anoctamin"/>
    <property type="match status" value="2"/>
</dbReference>
<comment type="subcellular location">
    <subcellularLocation>
        <location evidence="1 6">Membrane</location>
        <topology evidence="1 6">Multi-pass membrane protein</topology>
    </subcellularLocation>
</comment>
<name>A0ABQ9E142_TEGGR</name>
<dbReference type="PANTHER" id="PTHR12308:SF73">
    <property type="entry name" value="ANOCTAMIN"/>
    <property type="match status" value="1"/>
</dbReference>
<dbReference type="Proteomes" id="UP001217089">
    <property type="component" value="Unassembled WGS sequence"/>
</dbReference>
<evidence type="ECO:0000256" key="5">
    <source>
        <dbReference type="ARBA" id="ARBA00023136"/>
    </source>
</evidence>
<feature type="transmembrane region" description="Helical" evidence="6">
    <location>
        <begin position="636"/>
        <end position="658"/>
    </location>
</feature>
<proteinExistence type="inferred from homology"/>
<dbReference type="InterPro" id="IPR007632">
    <property type="entry name" value="Anoctamin"/>
</dbReference>
<evidence type="ECO:0000256" key="3">
    <source>
        <dbReference type="ARBA" id="ARBA00022692"/>
    </source>
</evidence>
<keyword evidence="9" id="KW-1185">Reference proteome</keyword>
<evidence type="ECO:0000313" key="9">
    <source>
        <dbReference type="Proteomes" id="UP001217089"/>
    </source>
</evidence>
<protein>
    <recommendedName>
        <fullName evidence="6">Anoctamin</fullName>
    </recommendedName>
</protein>
<comment type="caution">
    <text evidence="6">Lacks conserved residue(s) required for the propagation of feature annotation.</text>
</comment>
<dbReference type="PANTHER" id="PTHR12308">
    <property type="entry name" value="ANOCTAMIN"/>
    <property type="match status" value="1"/>
</dbReference>
<evidence type="ECO:0000256" key="2">
    <source>
        <dbReference type="ARBA" id="ARBA00009671"/>
    </source>
</evidence>
<organism evidence="8 9">
    <name type="scientific">Tegillarca granosa</name>
    <name type="common">Malaysian cockle</name>
    <name type="synonym">Anadara granosa</name>
    <dbReference type="NCBI Taxonomy" id="220873"/>
    <lineage>
        <taxon>Eukaryota</taxon>
        <taxon>Metazoa</taxon>
        <taxon>Spiralia</taxon>
        <taxon>Lophotrochozoa</taxon>
        <taxon>Mollusca</taxon>
        <taxon>Bivalvia</taxon>
        <taxon>Autobranchia</taxon>
        <taxon>Pteriomorphia</taxon>
        <taxon>Arcoida</taxon>
        <taxon>Arcoidea</taxon>
        <taxon>Arcidae</taxon>
        <taxon>Tegillarca</taxon>
    </lineage>
</organism>
<evidence type="ECO:0000313" key="8">
    <source>
        <dbReference type="EMBL" id="KAJ8298156.1"/>
    </source>
</evidence>